<sequence length="102" mass="11734">MRCHEATTRNACHAAKRKGRRLRARCAEDGINLTHALSLEIIARAYGYAHWNDFVDRKPKRAGNDIEAHARLRQYLEYRFGDERSRLMLDAVDGLLNPRATA</sequence>
<gene>
    <name evidence="2" type="ORF">RM531_08505</name>
</gene>
<protein>
    <submittedName>
        <fullName evidence="2">Glyoxalase superfamily protein</fullName>
    </submittedName>
</protein>
<organism evidence="2 3">
    <name type="scientific">Spectribacter acetivorans</name>
    <dbReference type="NCBI Taxonomy" id="3075603"/>
    <lineage>
        <taxon>Bacteria</taxon>
        <taxon>Pseudomonadati</taxon>
        <taxon>Pseudomonadota</taxon>
        <taxon>Gammaproteobacteria</taxon>
        <taxon>Salinisphaerales</taxon>
        <taxon>Salinisphaeraceae</taxon>
        <taxon>Spectribacter</taxon>
    </lineage>
</organism>
<dbReference type="Proteomes" id="UP001259982">
    <property type="component" value="Unassembled WGS sequence"/>
</dbReference>
<feature type="domain" description="Glyoxalase-related protein" evidence="1">
    <location>
        <begin position="8"/>
        <end position="76"/>
    </location>
</feature>
<evidence type="ECO:0000313" key="2">
    <source>
        <dbReference type="EMBL" id="MDT0618517.1"/>
    </source>
</evidence>
<comment type="caution">
    <text evidence="2">The sequence shown here is derived from an EMBL/GenBank/DDBJ whole genome shotgun (WGS) entry which is preliminary data.</text>
</comment>
<evidence type="ECO:0000313" key="3">
    <source>
        <dbReference type="Proteomes" id="UP001259982"/>
    </source>
</evidence>
<dbReference type="EMBL" id="JAVRHY010000006">
    <property type="protein sequence ID" value="MDT0618517.1"/>
    <property type="molecule type" value="Genomic_DNA"/>
</dbReference>
<evidence type="ECO:0000259" key="1">
    <source>
        <dbReference type="Pfam" id="PF20066"/>
    </source>
</evidence>
<accession>A0ABU3B7S5</accession>
<dbReference type="InterPro" id="IPR045517">
    <property type="entry name" value="Glyoxalase_8"/>
</dbReference>
<name>A0ABU3B7S5_9GAMM</name>
<dbReference type="RefSeq" id="WP_311658645.1">
    <property type="nucleotide sequence ID" value="NZ_JAVRHY010000006.1"/>
</dbReference>
<dbReference type="Pfam" id="PF20066">
    <property type="entry name" value="Glyoxalase_8"/>
    <property type="match status" value="1"/>
</dbReference>
<proteinExistence type="predicted"/>
<reference evidence="2 3" key="1">
    <citation type="submission" date="2023-09" db="EMBL/GenBank/DDBJ databases">
        <authorList>
            <person name="Rey-Velasco X."/>
        </authorList>
    </citation>
    <scope>NUCLEOTIDE SEQUENCE [LARGE SCALE GENOMIC DNA]</scope>
    <source>
        <strain evidence="2 3">P385</strain>
    </source>
</reference>
<keyword evidence="3" id="KW-1185">Reference proteome</keyword>